<sequence length="261" mass="28354">MDPADQDAVHHRLETRGRLLGQHDHLLTDIWASLQTLKASVTDLLTPGWAEQVPSPPPAEAPRVVPQPAAAAPQDPRVPTPERYSGEAGMCASFLLQCSIVFNLQPVTYPSNRAKIAFVLNLLSGTAEQWATAVLENQTPASSSVTAELKWVFDHLVQRGEAASQILSLRQGSSSVVDYSIQFRILASGTMHSPRDYPRNSRMSCPLERSLGTWTRLSAWRSGWTTDCGRGASRGIGSSQGGVPTGCLLQPFLLVINHHQA</sequence>
<gene>
    <name evidence="3" type="ORF">D4764_01G0019640</name>
</gene>
<dbReference type="InterPro" id="IPR032549">
    <property type="entry name" value="DUF4939"/>
</dbReference>
<name>A0A5C6PT76_9TELE</name>
<keyword evidence="4" id="KW-1185">Reference proteome</keyword>
<reference evidence="3 4" key="1">
    <citation type="submission" date="2019-04" db="EMBL/GenBank/DDBJ databases">
        <title>Chromosome genome assembly for Takifugu flavidus.</title>
        <authorList>
            <person name="Xiao S."/>
        </authorList>
    </citation>
    <scope>NUCLEOTIDE SEQUENCE [LARGE SCALE GENOMIC DNA]</scope>
    <source>
        <strain evidence="3">HTHZ2018</strain>
        <tissue evidence="3">Muscle</tissue>
    </source>
</reference>
<organism evidence="3 4">
    <name type="scientific">Takifugu flavidus</name>
    <name type="common">sansaifugu</name>
    <dbReference type="NCBI Taxonomy" id="433684"/>
    <lineage>
        <taxon>Eukaryota</taxon>
        <taxon>Metazoa</taxon>
        <taxon>Chordata</taxon>
        <taxon>Craniata</taxon>
        <taxon>Vertebrata</taxon>
        <taxon>Euteleostomi</taxon>
        <taxon>Actinopterygii</taxon>
        <taxon>Neopterygii</taxon>
        <taxon>Teleostei</taxon>
        <taxon>Neoteleostei</taxon>
        <taxon>Acanthomorphata</taxon>
        <taxon>Eupercaria</taxon>
        <taxon>Tetraodontiformes</taxon>
        <taxon>Tetradontoidea</taxon>
        <taxon>Tetraodontidae</taxon>
        <taxon>Takifugu</taxon>
    </lineage>
</organism>
<dbReference type="PANTHER" id="PTHR15503">
    <property type="entry name" value="LDOC1 RELATED"/>
    <property type="match status" value="1"/>
</dbReference>
<proteinExistence type="predicted"/>
<comment type="caution">
    <text evidence="3">The sequence shown here is derived from an EMBL/GenBank/DDBJ whole genome shotgun (WGS) entry which is preliminary data.</text>
</comment>
<feature type="domain" description="DUF4939" evidence="2">
    <location>
        <begin position="71"/>
        <end position="142"/>
    </location>
</feature>
<dbReference type="InterPro" id="IPR032567">
    <property type="entry name" value="RTL1-rel"/>
</dbReference>
<evidence type="ECO:0000259" key="2">
    <source>
        <dbReference type="Pfam" id="PF16297"/>
    </source>
</evidence>
<feature type="region of interest" description="Disordered" evidence="1">
    <location>
        <begin position="48"/>
        <end position="83"/>
    </location>
</feature>
<accession>A0A5C6PT76</accession>
<dbReference type="Proteomes" id="UP000324091">
    <property type="component" value="Chromosome 1"/>
</dbReference>
<feature type="compositionally biased region" description="Low complexity" evidence="1">
    <location>
        <begin position="61"/>
        <end position="77"/>
    </location>
</feature>
<dbReference type="EMBL" id="RHFK02000001">
    <property type="protein sequence ID" value="TWW82149.1"/>
    <property type="molecule type" value="Genomic_DNA"/>
</dbReference>
<evidence type="ECO:0000313" key="4">
    <source>
        <dbReference type="Proteomes" id="UP000324091"/>
    </source>
</evidence>
<evidence type="ECO:0000256" key="1">
    <source>
        <dbReference type="SAM" id="MobiDB-lite"/>
    </source>
</evidence>
<protein>
    <recommendedName>
        <fullName evidence="2">DUF4939 domain-containing protein</fullName>
    </recommendedName>
</protein>
<dbReference type="AlphaFoldDB" id="A0A5C6PT76"/>
<dbReference type="Pfam" id="PF16297">
    <property type="entry name" value="DUF4939"/>
    <property type="match status" value="1"/>
</dbReference>
<dbReference type="PANTHER" id="PTHR15503:SF22">
    <property type="entry name" value="TRANSPOSON TY3-I GAG POLYPROTEIN"/>
    <property type="match status" value="1"/>
</dbReference>
<evidence type="ECO:0000313" key="3">
    <source>
        <dbReference type="EMBL" id="TWW82149.1"/>
    </source>
</evidence>